<evidence type="ECO:0000256" key="2">
    <source>
        <dbReference type="SAM" id="Phobius"/>
    </source>
</evidence>
<feature type="region of interest" description="Disordered" evidence="1">
    <location>
        <begin position="65"/>
        <end position="87"/>
    </location>
</feature>
<dbReference type="EMBL" id="UPHM01000014">
    <property type="protein sequence ID" value="VAZ88243.1"/>
    <property type="molecule type" value="Genomic_DNA"/>
</dbReference>
<name>A0A1X0LBF5_9MYCO</name>
<keyword evidence="2" id="KW-0472">Membrane</keyword>
<accession>A0A1X0LBF5</accession>
<proteinExistence type="predicted"/>
<evidence type="ECO:0000313" key="8">
    <source>
        <dbReference type="Proteomes" id="UP000279331"/>
    </source>
</evidence>
<gene>
    <name evidence="3" type="ORF">B4U45_18420</name>
    <name evidence="4" type="ORF">LAUMK42_00839</name>
    <name evidence="5" type="ORF">LAUMK4_00631</name>
</gene>
<reference evidence="3 6" key="1">
    <citation type="submission" date="2017-02" db="EMBL/GenBank/DDBJ databases">
        <title>Mycobacterium kansasii genomes.</title>
        <authorList>
            <person name="Borowka P."/>
            <person name="Strapagiel D."/>
            <person name="Marciniak B."/>
            <person name="Lach J."/>
            <person name="Bakula Z."/>
            <person name="Van Ingen J."/>
            <person name="Safianowska A."/>
            <person name="Brzostek A."/>
            <person name="Dziadek J."/>
            <person name="Jagielski T."/>
        </authorList>
    </citation>
    <scope>NUCLEOTIDE SEQUENCE [LARGE SCALE GENOMIC DNA]</scope>
    <source>
        <strain evidence="3 6">12MK</strain>
    </source>
</reference>
<dbReference type="Proteomes" id="UP000279331">
    <property type="component" value="Unassembled WGS sequence"/>
</dbReference>
<evidence type="ECO:0000313" key="7">
    <source>
        <dbReference type="Proteomes" id="UP000271464"/>
    </source>
</evidence>
<evidence type="ECO:0000313" key="4">
    <source>
        <dbReference type="EMBL" id="VAZ82035.1"/>
    </source>
</evidence>
<dbReference type="AlphaFoldDB" id="A0A1X0LBF5"/>
<evidence type="ECO:0000313" key="5">
    <source>
        <dbReference type="EMBL" id="VAZ88243.1"/>
    </source>
</evidence>
<evidence type="ECO:0000313" key="6">
    <source>
        <dbReference type="Proteomes" id="UP000192335"/>
    </source>
</evidence>
<feature type="transmembrane region" description="Helical" evidence="2">
    <location>
        <begin position="7"/>
        <end position="29"/>
    </location>
</feature>
<reference evidence="7 8" key="2">
    <citation type="submission" date="2018-09" db="EMBL/GenBank/DDBJ databases">
        <authorList>
            <person name="Tagini F."/>
        </authorList>
    </citation>
    <scope>NUCLEOTIDE SEQUENCE [LARGE SCALE GENOMIC DNA]</scope>
    <source>
        <strain evidence="5 7">MK4</strain>
        <strain evidence="4 8">MK42</strain>
    </source>
</reference>
<protein>
    <submittedName>
        <fullName evidence="4">Uncharacterized protein</fullName>
    </submittedName>
</protein>
<dbReference type="Proteomes" id="UP000271464">
    <property type="component" value="Unassembled WGS sequence"/>
</dbReference>
<dbReference type="EMBL" id="UPHL01000024">
    <property type="protein sequence ID" value="VAZ82035.1"/>
    <property type="molecule type" value="Genomic_DNA"/>
</dbReference>
<feature type="transmembrane region" description="Helical" evidence="2">
    <location>
        <begin position="41"/>
        <end position="61"/>
    </location>
</feature>
<keyword evidence="7" id="KW-1185">Reference proteome</keyword>
<dbReference type="EMBL" id="MWQA01000001">
    <property type="protein sequence ID" value="ORC08280.1"/>
    <property type="molecule type" value="Genomic_DNA"/>
</dbReference>
<evidence type="ECO:0000313" key="3">
    <source>
        <dbReference type="EMBL" id="ORC08280.1"/>
    </source>
</evidence>
<feature type="compositionally biased region" description="Basic residues" evidence="1">
    <location>
        <begin position="77"/>
        <end position="87"/>
    </location>
</feature>
<keyword evidence="2" id="KW-1133">Transmembrane helix</keyword>
<keyword evidence="2" id="KW-0812">Transmembrane</keyword>
<dbReference type="OrthoDB" id="4629615at2"/>
<comment type="caution">
    <text evidence="4">The sequence shown here is derived from an EMBL/GenBank/DDBJ whole genome shotgun (WGS) entry which is preliminary data.</text>
</comment>
<organism evidence="4 8">
    <name type="scientific">Mycobacterium persicum</name>
    <dbReference type="NCBI Taxonomy" id="1487726"/>
    <lineage>
        <taxon>Bacteria</taxon>
        <taxon>Bacillati</taxon>
        <taxon>Actinomycetota</taxon>
        <taxon>Actinomycetes</taxon>
        <taxon>Mycobacteriales</taxon>
        <taxon>Mycobacteriaceae</taxon>
        <taxon>Mycobacterium</taxon>
    </lineage>
</organism>
<sequence>MATLRRYVVIQLMMFVFGIVGPIFLVMFFLSQPDPTMKWSYWIGLFVTYADVMIALALTAAGADTPGKRLTAGLGSQRHRTGHSSGR</sequence>
<evidence type="ECO:0000256" key="1">
    <source>
        <dbReference type="SAM" id="MobiDB-lite"/>
    </source>
</evidence>
<dbReference type="Proteomes" id="UP000192335">
    <property type="component" value="Unassembled WGS sequence"/>
</dbReference>